<evidence type="ECO:0000313" key="1">
    <source>
        <dbReference type="EMBL" id="MFC4131844.1"/>
    </source>
</evidence>
<proteinExistence type="predicted"/>
<gene>
    <name evidence="1" type="ORF">ACFOZ4_14640</name>
</gene>
<sequence>MRATARRGDLIGRLRRSATSPVDREDLFRLSRSVDDVLDAVRDFVREFDLFGELPQPVYGPVLDRLADALSRLDVAVGLLATGPRDAALAAVAAKKPGVRAAYQLAVSDLPAEPVPGRDLVTILLLGRLDLAGRRLATHWPMA</sequence>
<keyword evidence="2" id="KW-1185">Reference proteome</keyword>
<reference evidence="2" key="1">
    <citation type="journal article" date="2019" name="Int. J. Syst. Evol. Microbiol.">
        <title>The Global Catalogue of Microorganisms (GCM) 10K type strain sequencing project: providing services to taxonomists for standard genome sequencing and annotation.</title>
        <authorList>
            <consortium name="The Broad Institute Genomics Platform"/>
            <consortium name="The Broad Institute Genome Sequencing Center for Infectious Disease"/>
            <person name="Wu L."/>
            <person name="Ma J."/>
        </authorList>
    </citation>
    <scope>NUCLEOTIDE SEQUENCE [LARGE SCALE GENOMIC DNA]</scope>
    <source>
        <strain evidence="2">CGMCC 4.7289</strain>
    </source>
</reference>
<dbReference type="EMBL" id="JBHSAY010000008">
    <property type="protein sequence ID" value="MFC4131844.1"/>
    <property type="molecule type" value="Genomic_DNA"/>
</dbReference>
<dbReference type="RefSeq" id="WP_253763398.1">
    <property type="nucleotide sequence ID" value="NZ_JAMZDZ010000001.1"/>
</dbReference>
<dbReference type="Proteomes" id="UP001595816">
    <property type="component" value="Unassembled WGS sequence"/>
</dbReference>
<accession>A0ABV8LNL1</accession>
<organism evidence="1 2">
    <name type="scientific">Hamadaea flava</name>
    <dbReference type="NCBI Taxonomy" id="1742688"/>
    <lineage>
        <taxon>Bacteria</taxon>
        <taxon>Bacillati</taxon>
        <taxon>Actinomycetota</taxon>
        <taxon>Actinomycetes</taxon>
        <taxon>Micromonosporales</taxon>
        <taxon>Micromonosporaceae</taxon>
        <taxon>Hamadaea</taxon>
    </lineage>
</organism>
<name>A0ABV8LNL1_9ACTN</name>
<protein>
    <submittedName>
        <fullName evidence="1">Uncharacterized protein</fullName>
    </submittedName>
</protein>
<dbReference type="InterPro" id="IPR038078">
    <property type="entry name" value="PhoU-like_sf"/>
</dbReference>
<dbReference type="Gene3D" id="1.20.58.220">
    <property type="entry name" value="Phosphate transport system protein phou homolog 2, domain 2"/>
    <property type="match status" value="1"/>
</dbReference>
<evidence type="ECO:0000313" key="2">
    <source>
        <dbReference type="Proteomes" id="UP001595816"/>
    </source>
</evidence>
<comment type="caution">
    <text evidence="1">The sequence shown here is derived from an EMBL/GenBank/DDBJ whole genome shotgun (WGS) entry which is preliminary data.</text>
</comment>